<organism evidence="2 3">
    <name type="scientific">Arcticibacter pallidicorallinus</name>
    <dbReference type="NCBI Taxonomy" id="1259464"/>
    <lineage>
        <taxon>Bacteria</taxon>
        <taxon>Pseudomonadati</taxon>
        <taxon>Bacteroidota</taxon>
        <taxon>Sphingobacteriia</taxon>
        <taxon>Sphingobacteriales</taxon>
        <taxon>Sphingobacteriaceae</taxon>
        <taxon>Arcticibacter</taxon>
    </lineage>
</organism>
<dbReference type="SUPFAM" id="SSF69572">
    <property type="entry name" value="Activating enzymes of the ubiquitin-like proteins"/>
    <property type="match status" value="1"/>
</dbReference>
<evidence type="ECO:0000313" key="2">
    <source>
        <dbReference type="EMBL" id="PRY54488.1"/>
    </source>
</evidence>
<comment type="caution">
    <text evidence="2">The sequence shown here is derived from an EMBL/GenBank/DDBJ whole genome shotgun (WGS) entry which is preliminary data.</text>
</comment>
<dbReference type="Gene3D" id="3.40.50.720">
    <property type="entry name" value="NAD(P)-binding Rossmann-like Domain"/>
    <property type="match status" value="1"/>
</dbReference>
<dbReference type="InterPro" id="IPR045886">
    <property type="entry name" value="ThiF/MoeB/HesA"/>
</dbReference>
<evidence type="ECO:0000313" key="3">
    <source>
        <dbReference type="Proteomes" id="UP000238034"/>
    </source>
</evidence>
<dbReference type="NCBIfam" id="NF005901">
    <property type="entry name" value="PRK07877.1"/>
    <property type="match status" value="1"/>
</dbReference>
<dbReference type="GO" id="GO:0008641">
    <property type="term" value="F:ubiquitin-like modifier activating enzyme activity"/>
    <property type="evidence" value="ECO:0007669"/>
    <property type="project" value="InterPro"/>
</dbReference>
<evidence type="ECO:0000259" key="1">
    <source>
        <dbReference type="Pfam" id="PF00899"/>
    </source>
</evidence>
<dbReference type="OrthoDB" id="5149792at2"/>
<dbReference type="RefSeq" id="WP_106291725.1">
    <property type="nucleotide sequence ID" value="NZ_PVTH01000002.1"/>
</dbReference>
<gene>
    <name evidence="2" type="ORF">B0I27_102255</name>
</gene>
<dbReference type="EMBL" id="PVTH01000002">
    <property type="protein sequence ID" value="PRY54488.1"/>
    <property type="molecule type" value="Genomic_DNA"/>
</dbReference>
<dbReference type="GO" id="GO:0061503">
    <property type="term" value="F:tRNA threonylcarbamoyladenosine dehydratase"/>
    <property type="evidence" value="ECO:0007669"/>
    <property type="project" value="TreeGrafter"/>
</dbReference>
<dbReference type="Proteomes" id="UP000238034">
    <property type="component" value="Unassembled WGS sequence"/>
</dbReference>
<dbReference type="InterPro" id="IPR000594">
    <property type="entry name" value="ThiF_NAD_FAD-bd"/>
</dbReference>
<feature type="domain" description="THIF-type NAD/FAD binding fold" evidence="1">
    <location>
        <begin position="108"/>
        <end position="241"/>
    </location>
</feature>
<dbReference type="GO" id="GO:0061504">
    <property type="term" value="P:cyclic threonylcarbamoyladenosine biosynthetic process"/>
    <property type="evidence" value="ECO:0007669"/>
    <property type="project" value="TreeGrafter"/>
</dbReference>
<proteinExistence type="predicted"/>
<dbReference type="SUPFAM" id="SSF55469">
    <property type="entry name" value="FMN-dependent nitroreductase-like"/>
    <property type="match status" value="1"/>
</dbReference>
<keyword evidence="3" id="KW-1185">Reference proteome</keyword>
<dbReference type="InterPro" id="IPR035985">
    <property type="entry name" value="Ubiquitin-activating_enz"/>
</dbReference>
<dbReference type="Gene3D" id="3.40.109.10">
    <property type="entry name" value="NADH Oxidase"/>
    <property type="match status" value="2"/>
</dbReference>
<reference evidence="2 3" key="1">
    <citation type="submission" date="2018-03" db="EMBL/GenBank/DDBJ databases">
        <title>Genomic Encyclopedia of Type Strains, Phase III (KMG-III): the genomes of soil and plant-associated and newly described type strains.</title>
        <authorList>
            <person name="Whitman W."/>
        </authorList>
    </citation>
    <scope>NUCLEOTIDE SEQUENCE [LARGE SCALE GENOMIC DNA]</scope>
    <source>
        <strain evidence="2 3">CGMCC 1.9313</strain>
    </source>
</reference>
<dbReference type="PANTHER" id="PTHR43267">
    <property type="entry name" value="TRNA THREONYLCARBAMOYLADENOSINE DEHYDRATASE"/>
    <property type="match status" value="1"/>
</dbReference>
<dbReference type="CDD" id="cd01483">
    <property type="entry name" value="E1_enzyme_family"/>
    <property type="match status" value="1"/>
</dbReference>
<dbReference type="AlphaFoldDB" id="A0A2T0U9E6"/>
<dbReference type="GO" id="GO:0016491">
    <property type="term" value="F:oxidoreductase activity"/>
    <property type="evidence" value="ECO:0007669"/>
    <property type="project" value="InterPro"/>
</dbReference>
<accession>A0A2T0U9E6</accession>
<dbReference type="PANTHER" id="PTHR43267:SF3">
    <property type="entry name" value="THIF PROTEIN"/>
    <property type="match status" value="1"/>
</dbReference>
<dbReference type="InterPro" id="IPR000415">
    <property type="entry name" value="Nitroreductase-like"/>
</dbReference>
<sequence>MDTNYNLNLQFLRIYREADKNVFDQLIADNEAWFIHDEIYGQLQELVKSEHPSVKLTPEDYSILISQRLGDLSIKEYGVWVYYPWSKRLVHLLDEDEFIEVRTNRNRYKITREEQNSLRRKKIGIVGLSVGQSIALTLAMERTCGELRLADFDTAELSNLNRIRTGVHNLGLAKTLIAAREILEIDPFIKIRIYTNGLNQENMDHFFAFDGKLDLFVEVCDGLDIKIESRYKARELQIPVIMDTNDRGMLDVERFDLEPDRDILHGLANGLDPSSVKGLTNEEKVPYVLRLIGADTISTRMKASMLEVEQSINTWPQLASSVTLGGALTTDVCRRILLDQYHESGRYYVDLEELVGDRDGKAELSPVPTQQLVNPYSPLEWSDVRSAADVFFEKYQDVGSKITDHQLDAIIDAGISAPSAGNNQPWKWYYRNGVLFLFHDKIQSWSWGDYYEMGSHISLGSALENVRMQANALGLSIEENIFPLEYNPAMIAAVRFFPNAEPVQESTLDMAKYIFLRNTNRKLAKRVSLDESFYNEMSRIVSLFDPVKLYYTQDEAELDELADIIAECDKVRLLNEMGHEEFYHEIRWNKAEADKTRNGVELDAVDITASEKAGFKVAQDWKAVKLLAQWDKGDAFKKMSLDGIRCASGIVILTIPVFNHSTLIQAGKAAERAWIFANQQQVAVHPLLSTAFFFSRLTHGKAEDLPQHVADKLSLLRQRFLKIMSASRGYDGTKEYEVFVMKVSIAPDAGSRSLRKHKAELFDRD</sequence>
<protein>
    <submittedName>
        <fullName evidence="2">ThiF family protein</fullName>
    </submittedName>
</protein>
<dbReference type="Pfam" id="PF00899">
    <property type="entry name" value="ThiF"/>
    <property type="match status" value="1"/>
</dbReference>
<name>A0A2T0U9E6_9SPHI</name>